<name>A0A8T0H899_CERPU</name>
<dbReference type="EMBL" id="CM026428">
    <property type="protein sequence ID" value="KAG0566584.1"/>
    <property type="molecule type" value="Genomic_DNA"/>
</dbReference>
<dbReference type="AlphaFoldDB" id="A0A8T0H899"/>
<proteinExistence type="predicted"/>
<dbReference type="PANTHER" id="PTHR33287:SF11">
    <property type="entry name" value="OS03G0778400 PROTEIN"/>
    <property type="match status" value="1"/>
</dbReference>
<dbReference type="PANTHER" id="PTHR33287">
    <property type="entry name" value="OS03G0453550 PROTEIN"/>
    <property type="match status" value="1"/>
</dbReference>
<reference evidence="3" key="1">
    <citation type="submission" date="2020-06" db="EMBL/GenBank/DDBJ databases">
        <title>WGS assembly of Ceratodon purpureus strain R40.</title>
        <authorList>
            <person name="Carey S.B."/>
            <person name="Jenkins J."/>
            <person name="Shu S."/>
            <person name="Lovell J.T."/>
            <person name="Sreedasyam A."/>
            <person name="Maumus F."/>
            <person name="Tiley G.P."/>
            <person name="Fernandez-Pozo N."/>
            <person name="Barry K."/>
            <person name="Chen C."/>
            <person name="Wang M."/>
            <person name="Lipzen A."/>
            <person name="Daum C."/>
            <person name="Saski C.A."/>
            <person name="Payton A.C."/>
            <person name="Mcbreen J.C."/>
            <person name="Conrad R.E."/>
            <person name="Kollar L.M."/>
            <person name="Olsson S."/>
            <person name="Huttunen S."/>
            <person name="Landis J.B."/>
            <person name="Wickett N.J."/>
            <person name="Johnson M.G."/>
            <person name="Rensing S.A."/>
            <person name="Grimwood J."/>
            <person name="Schmutz J."/>
            <person name="Mcdaniel S.F."/>
        </authorList>
    </citation>
    <scope>NUCLEOTIDE SEQUENCE</scope>
    <source>
        <strain evidence="3">R40</strain>
    </source>
</reference>
<gene>
    <name evidence="3" type="ORF">KC19_7G074800</name>
</gene>
<evidence type="ECO:0000313" key="3">
    <source>
        <dbReference type="EMBL" id="KAG0566584.1"/>
    </source>
</evidence>
<evidence type="ECO:0000313" key="4">
    <source>
        <dbReference type="Proteomes" id="UP000822688"/>
    </source>
</evidence>
<accession>A0A8T0H899</accession>
<comment type="caution">
    <text evidence="3">The sequence shown here is derived from an EMBL/GenBank/DDBJ whole genome shotgun (WGS) entry which is preliminary data.</text>
</comment>
<protein>
    <submittedName>
        <fullName evidence="3">Uncharacterized protein</fullName>
    </submittedName>
</protein>
<feature type="transmembrane region" description="Helical" evidence="2">
    <location>
        <begin position="262"/>
        <end position="283"/>
    </location>
</feature>
<keyword evidence="2" id="KW-1133">Transmembrane helix</keyword>
<sequence length="289" mass="32537">MNPPDPNPNLGAVDVETLINGVDRLELDSYAGRRHELHLKQRQAEEHAHAQKGRSLTTKEKEDIEEDIVAIEKGERVKPVTTNITLDDASGATETVTLAHSYTLIRNLVKIDQHPIYKKALAEWEREVALFESRVERKTKRSEGLKEEIYSVIGFYSVFQGVLLTATSQSNYLHCQNVGIPIALSAFASVFTLVHIRQKFQVIRGLQKNIDLEGISLKEVKARVLALKERGPEGFRFYDFLEDKEKKTSFHPTLCGLRGSSFLVPVAILLFSVVFLIAHPLILCRPGPK</sequence>
<keyword evidence="2" id="KW-0472">Membrane</keyword>
<keyword evidence="4" id="KW-1185">Reference proteome</keyword>
<feature type="region of interest" description="Disordered" evidence="1">
    <location>
        <begin position="41"/>
        <end position="61"/>
    </location>
</feature>
<keyword evidence="2" id="KW-0812">Transmembrane</keyword>
<organism evidence="3 4">
    <name type="scientific">Ceratodon purpureus</name>
    <name type="common">Fire moss</name>
    <name type="synonym">Dicranum purpureum</name>
    <dbReference type="NCBI Taxonomy" id="3225"/>
    <lineage>
        <taxon>Eukaryota</taxon>
        <taxon>Viridiplantae</taxon>
        <taxon>Streptophyta</taxon>
        <taxon>Embryophyta</taxon>
        <taxon>Bryophyta</taxon>
        <taxon>Bryophytina</taxon>
        <taxon>Bryopsida</taxon>
        <taxon>Dicranidae</taxon>
        <taxon>Pseudoditrichales</taxon>
        <taxon>Ditrichaceae</taxon>
        <taxon>Ceratodon</taxon>
    </lineage>
</organism>
<evidence type="ECO:0000256" key="1">
    <source>
        <dbReference type="SAM" id="MobiDB-lite"/>
    </source>
</evidence>
<dbReference type="Proteomes" id="UP000822688">
    <property type="component" value="Chromosome 7"/>
</dbReference>
<evidence type="ECO:0000256" key="2">
    <source>
        <dbReference type="SAM" id="Phobius"/>
    </source>
</evidence>